<dbReference type="GO" id="GO:0006535">
    <property type="term" value="P:cysteine biosynthetic process from serine"/>
    <property type="evidence" value="ECO:0007669"/>
    <property type="project" value="UniProtKB-UniRule"/>
</dbReference>
<keyword evidence="8 11" id="KW-0663">Pyridoxal phosphate</keyword>
<evidence type="ECO:0000313" key="15">
    <source>
        <dbReference type="EMBL" id="SHK05940.1"/>
    </source>
</evidence>
<feature type="binding site" evidence="11">
    <location>
        <position position="75"/>
    </location>
    <ligand>
        <name>pyridoxal 5'-phosphate</name>
        <dbReference type="ChEBI" id="CHEBI:597326"/>
    </ligand>
</feature>
<evidence type="ECO:0000256" key="8">
    <source>
        <dbReference type="ARBA" id="ARBA00022898"/>
    </source>
</evidence>
<dbReference type="SUPFAM" id="SSF53686">
    <property type="entry name" value="Tryptophan synthase beta subunit-like PLP-dependent enzymes"/>
    <property type="match status" value="1"/>
</dbReference>
<evidence type="ECO:0000256" key="13">
    <source>
        <dbReference type="RuleBase" id="RU003985"/>
    </source>
</evidence>
<proteinExistence type="inferred from homology"/>
<dbReference type="UniPathway" id="UPA00136">
    <property type="reaction ID" value="UER00200"/>
</dbReference>
<accession>A0A1M6PDH6</accession>
<evidence type="ECO:0000259" key="14">
    <source>
        <dbReference type="Pfam" id="PF00291"/>
    </source>
</evidence>
<dbReference type="PANTHER" id="PTHR10314">
    <property type="entry name" value="CYSTATHIONINE BETA-SYNTHASE"/>
    <property type="match status" value="1"/>
</dbReference>
<dbReference type="FunFam" id="3.40.50.1100:FF:000118">
    <property type="entry name" value="Related to CYS4-cystathionine beta-synthase"/>
    <property type="match status" value="1"/>
</dbReference>
<name>A0A1M6PDH6_PARC5</name>
<evidence type="ECO:0000256" key="4">
    <source>
        <dbReference type="ARBA" id="ARBA00012681"/>
    </source>
</evidence>
<evidence type="ECO:0000256" key="2">
    <source>
        <dbReference type="ARBA" id="ARBA00004962"/>
    </source>
</evidence>
<comment type="catalytic activity">
    <reaction evidence="10 13">
        <text>O-acetyl-L-serine + hydrogen sulfide = L-cysteine + acetate</text>
        <dbReference type="Rhea" id="RHEA:14829"/>
        <dbReference type="ChEBI" id="CHEBI:29919"/>
        <dbReference type="ChEBI" id="CHEBI:30089"/>
        <dbReference type="ChEBI" id="CHEBI:35235"/>
        <dbReference type="ChEBI" id="CHEBI:58340"/>
        <dbReference type="EC" id="2.5.1.47"/>
    </reaction>
</comment>
<dbReference type="STRING" id="1121301.SAMN02745912_02116"/>
<dbReference type="Gene3D" id="3.40.50.1100">
    <property type="match status" value="2"/>
</dbReference>
<dbReference type="GO" id="GO:0004124">
    <property type="term" value="F:cysteine synthase activity"/>
    <property type="evidence" value="ECO:0007669"/>
    <property type="project" value="UniProtKB-UniRule"/>
</dbReference>
<dbReference type="InterPro" id="IPR005859">
    <property type="entry name" value="CysK"/>
</dbReference>
<dbReference type="EMBL" id="FRAG01000023">
    <property type="protein sequence ID" value="SHK05940.1"/>
    <property type="molecule type" value="Genomic_DNA"/>
</dbReference>
<feature type="binding site" evidence="11">
    <location>
        <position position="267"/>
    </location>
    <ligand>
        <name>pyridoxal 5'-phosphate</name>
        <dbReference type="ChEBI" id="CHEBI:597326"/>
    </ligand>
</feature>
<dbReference type="NCBIfam" id="TIGR01139">
    <property type="entry name" value="cysK"/>
    <property type="match status" value="1"/>
</dbReference>
<evidence type="ECO:0000256" key="5">
    <source>
        <dbReference type="ARBA" id="ARBA00019371"/>
    </source>
</evidence>
<dbReference type="CDD" id="cd01561">
    <property type="entry name" value="CBS_like"/>
    <property type="match status" value="1"/>
</dbReference>
<organism evidence="15 16">
    <name type="scientific">Paramaledivibacter caminithermalis (strain DSM 15212 / CIP 107654 / DViRD3)</name>
    <name type="common">Clostridium caminithermale</name>
    <dbReference type="NCBI Taxonomy" id="1121301"/>
    <lineage>
        <taxon>Bacteria</taxon>
        <taxon>Bacillati</taxon>
        <taxon>Bacillota</taxon>
        <taxon>Clostridia</taxon>
        <taxon>Peptostreptococcales</taxon>
        <taxon>Caminicellaceae</taxon>
        <taxon>Paramaledivibacter</taxon>
    </lineage>
</organism>
<dbReference type="RefSeq" id="WP_073149645.1">
    <property type="nucleotide sequence ID" value="NZ_FRAG01000023.1"/>
</dbReference>
<keyword evidence="7 13" id="KW-0808">Transferase</keyword>
<feature type="domain" description="Tryptophan synthase beta chain-like PALP" evidence="14">
    <location>
        <begin position="10"/>
        <end position="293"/>
    </location>
</feature>
<reference evidence="15 16" key="1">
    <citation type="submission" date="2016-11" db="EMBL/GenBank/DDBJ databases">
        <authorList>
            <person name="Jaros S."/>
            <person name="Januszkiewicz K."/>
            <person name="Wedrychowicz H."/>
        </authorList>
    </citation>
    <scope>NUCLEOTIDE SEQUENCE [LARGE SCALE GENOMIC DNA]</scope>
    <source>
        <strain evidence="15 16">DSM 15212</strain>
    </source>
</reference>
<evidence type="ECO:0000256" key="7">
    <source>
        <dbReference type="ARBA" id="ARBA00022679"/>
    </source>
</evidence>
<dbReference type="AlphaFoldDB" id="A0A1M6PDH6"/>
<sequence length="309" mass="33154">MMKVVNNIVELIGNTPIVKLDKLKPENGADIYLKLEFYNPGSSIKDRIALAMIEAAENEGILKKGGTIIEPTSGNTGIGLAMIGAAKGYKVVLVMPDTMSIERRKLLKAFGAEVILTDGAKGMKGAIQKAEEMVNENPDYFMPQQFKNEANPEAHRKSTALEILDQMNNEFDMFIAGVGTGGTITGIGEVIKSQMDKVKIVAIEPESSAVLSGDKAGPHKIQGIGAGFIPDILNIDVIDEIFKVKDEDALETARKIATEEGILVGISSGAAVYTAIEKSKELGNGKKIVVIIPSYGERYLSTPLFNGLD</sequence>
<protein>
    <recommendedName>
        <fullName evidence="5 13">Cysteine synthase</fullName>
        <ecNumber evidence="4 13">2.5.1.47</ecNumber>
    </recommendedName>
</protein>
<dbReference type="EC" id="2.5.1.47" evidence="4 13"/>
<dbReference type="Pfam" id="PF00291">
    <property type="entry name" value="PALP"/>
    <property type="match status" value="1"/>
</dbReference>
<comment type="cofactor">
    <cofactor evidence="1 11 13">
        <name>pyridoxal 5'-phosphate</name>
        <dbReference type="ChEBI" id="CHEBI:597326"/>
    </cofactor>
</comment>
<feature type="binding site" evidence="11">
    <location>
        <begin position="179"/>
        <end position="183"/>
    </location>
    <ligand>
        <name>pyridoxal 5'-phosphate</name>
        <dbReference type="ChEBI" id="CHEBI:597326"/>
    </ligand>
</feature>
<dbReference type="Proteomes" id="UP000184465">
    <property type="component" value="Unassembled WGS sequence"/>
</dbReference>
<dbReference type="PROSITE" id="PS00901">
    <property type="entry name" value="CYS_SYNTHASE"/>
    <property type="match status" value="1"/>
</dbReference>
<dbReference type="OrthoDB" id="9808024at2"/>
<dbReference type="InterPro" id="IPR050214">
    <property type="entry name" value="Cys_Synth/Cystath_Beta-Synth"/>
</dbReference>
<evidence type="ECO:0000256" key="12">
    <source>
        <dbReference type="PIRSR" id="PIRSR605856-51"/>
    </source>
</evidence>
<feature type="modified residue" description="N6-(pyridoxal phosphate)lysine" evidence="12">
    <location>
        <position position="45"/>
    </location>
</feature>
<dbReference type="FunFam" id="3.40.50.1100:FF:000002">
    <property type="entry name" value="Cysteine synthase"/>
    <property type="match status" value="1"/>
</dbReference>
<dbReference type="InterPro" id="IPR001216">
    <property type="entry name" value="P-phosphate_BS"/>
</dbReference>
<dbReference type="InterPro" id="IPR036052">
    <property type="entry name" value="TrpB-like_PALP_sf"/>
</dbReference>
<comment type="pathway">
    <text evidence="2">Amino-acid biosynthesis; L-cysteine biosynthesis; L-cysteine from L-serine: step 2/2.</text>
</comment>
<keyword evidence="9 13" id="KW-0198">Cysteine biosynthesis</keyword>
<keyword evidence="6 13" id="KW-0028">Amino-acid biosynthesis</keyword>
<evidence type="ECO:0000313" key="16">
    <source>
        <dbReference type="Proteomes" id="UP000184465"/>
    </source>
</evidence>
<comment type="similarity">
    <text evidence="3 13">Belongs to the cysteine synthase/cystathionine beta-synthase family.</text>
</comment>
<dbReference type="NCBIfam" id="TIGR01136">
    <property type="entry name" value="cysKM"/>
    <property type="match status" value="1"/>
</dbReference>
<evidence type="ECO:0000256" key="3">
    <source>
        <dbReference type="ARBA" id="ARBA00007103"/>
    </source>
</evidence>
<evidence type="ECO:0000256" key="9">
    <source>
        <dbReference type="ARBA" id="ARBA00023192"/>
    </source>
</evidence>
<gene>
    <name evidence="15" type="ORF">SAMN02745912_02116</name>
</gene>
<evidence type="ECO:0000256" key="10">
    <source>
        <dbReference type="ARBA" id="ARBA00047931"/>
    </source>
</evidence>
<evidence type="ECO:0000256" key="1">
    <source>
        <dbReference type="ARBA" id="ARBA00001933"/>
    </source>
</evidence>
<keyword evidence="16" id="KW-1185">Reference proteome</keyword>
<evidence type="ECO:0000256" key="6">
    <source>
        <dbReference type="ARBA" id="ARBA00022605"/>
    </source>
</evidence>
<evidence type="ECO:0000256" key="11">
    <source>
        <dbReference type="PIRSR" id="PIRSR605856-50"/>
    </source>
</evidence>
<dbReference type="InterPro" id="IPR001926">
    <property type="entry name" value="TrpB-like_PALP"/>
</dbReference>
<dbReference type="InterPro" id="IPR005856">
    <property type="entry name" value="Cys_synth"/>
</dbReference>